<proteinExistence type="predicted"/>
<reference evidence="2" key="1">
    <citation type="submission" date="2021-11" db="EMBL/GenBank/DDBJ databases">
        <authorList>
            <consortium name="Genoscope - CEA"/>
            <person name="William W."/>
        </authorList>
    </citation>
    <scope>NUCLEOTIDE SEQUENCE</scope>
</reference>
<name>A0A8J2SS79_9STRA</name>
<evidence type="ECO:0000313" key="2">
    <source>
        <dbReference type="EMBL" id="CAH0371794.1"/>
    </source>
</evidence>
<organism evidence="2 3">
    <name type="scientific">Pelagomonas calceolata</name>
    <dbReference type="NCBI Taxonomy" id="35677"/>
    <lineage>
        <taxon>Eukaryota</taxon>
        <taxon>Sar</taxon>
        <taxon>Stramenopiles</taxon>
        <taxon>Ochrophyta</taxon>
        <taxon>Pelagophyceae</taxon>
        <taxon>Pelagomonadales</taxon>
        <taxon>Pelagomonadaceae</taxon>
        <taxon>Pelagomonas</taxon>
    </lineage>
</organism>
<dbReference type="EMBL" id="CAKKNE010000003">
    <property type="protein sequence ID" value="CAH0371794.1"/>
    <property type="molecule type" value="Genomic_DNA"/>
</dbReference>
<comment type="caution">
    <text evidence="2">The sequence shown here is derived from an EMBL/GenBank/DDBJ whole genome shotgun (WGS) entry which is preliminary data.</text>
</comment>
<dbReference type="AlphaFoldDB" id="A0A8J2SS79"/>
<gene>
    <name evidence="2" type="ORF">PECAL_3P17460</name>
</gene>
<accession>A0A8J2SS79</accession>
<keyword evidence="3" id="KW-1185">Reference proteome</keyword>
<feature type="region of interest" description="Disordered" evidence="1">
    <location>
        <begin position="284"/>
        <end position="326"/>
    </location>
</feature>
<evidence type="ECO:0000313" key="3">
    <source>
        <dbReference type="Proteomes" id="UP000789595"/>
    </source>
</evidence>
<sequence>MLVGEVGLVLLVVEAGLHVDVEMLEIIGARGLAVGLLGSALPLALALTAAYFWGATLVEAFAELYVRDGTLLLPTAVDLPREDEAELERRTEVIVATIRHALGDDDQNEVQLRRWLPGCHVVDGAGRLEPIADAADRCRFLATNADGRLRRTGHSESRLSLLVEASPPPPPTLQRSQSSLQMLVAAARHVLDPDAATRAFQTETQSAALHADAHHELDGFVHRGAHHPFALPDDDDHEAEEALVFGTPQYTRPAAPHHLHDVELAPDGGTLLDDSAHIRRRSFSHSDLTRLSPPRPTAAERASSDGAAMRVSPMRGSKSSGQLTHV</sequence>
<dbReference type="InterPro" id="IPR038770">
    <property type="entry name" value="Na+/solute_symporter_sf"/>
</dbReference>
<evidence type="ECO:0000256" key="1">
    <source>
        <dbReference type="SAM" id="MobiDB-lite"/>
    </source>
</evidence>
<protein>
    <submittedName>
        <fullName evidence="2">Uncharacterized protein</fullName>
    </submittedName>
</protein>
<dbReference type="Gene3D" id="1.20.1530.20">
    <property type="match status" value="1"/>
</dbReference>
<feature type="compositionally biased region" description="Polar residues" evidence="1">
    <location>
        <begin position="317"/>
        <end position="326"/>
    </location>
</feature>
<dbReference type="Proteomes" id="UP000789595">
    <property type="component" value="Unassembled WGS sequence"/>
</dbReference>